<evidence type="ECO:0000313" key="1">
    <source>
        <dbReference type="EMBL" id="KAI8539213.1"/>
    </source>
</evidence>
<dbReference type="EMBL" id="CM046396">
    <property type="protein sequence ID" value="KAI8539213.1"/>
    <property type="molecule type" value="Genomic_DNA"/>
</dbReference>
<name>A0ACC0MFT5_RHOML</name>
<gene>
    <name evidence="1" type="ORF">RHMOL_Rhmol09G0163900</name>
</gene>
<accession>A0ACC0MFT5</accession>
<evidence type="ECO:0000313" key="2">
    <source>
        <dbReference type="Proteomes" id="UP001062846"/>
    </source>
</evidence>
<dbReference type="Proteomes" id="UP001062846">
    <property type="component" value="Chromosome 9"/>
</dbReference>
<sequence length="159" mass="18062">MGSDEFVDLLVLEDDLFFGGGGASQNVQLRNLVARKLEVCPGSEFRVACEEAFKYDDNVQVKFGDRPVQLKEMDDVDMLTRVIQDMSKQFPTLMETLVHERDHTPSLLDRKKMKMSTSGSMGGSRRRVSSGGLGGVLKEQKTRLYIIRRCVVMLLRWQD</sequence>
<protein>
    <submittedName>
        <fullName evidence="1">Uncharacterized protein</fullName>
    </submittedName>
</protein>
<reference evidence="1" key="1">
    <citation type="submission" date="2022-02" db="EMBL/GenBank/DDBJ databases">
        <title>Plant Genome Project.</title>
        <authorList>
            <person name="Zhang R.-G."/>
        </authorList>
    </citation>
    <scope>NUCLEOTIDE SEQUENCE</scope>
    <source>
        <strain evidence="1">AT1</strain>
    </source>
</reference>
<proteinExistence type="predicted"/>
<keyword evidence="2" id="KW-1185">Reference proteome</keyword>
<organism evidence="1 2">
    <name type="scientific">Rhododendron molle</name>
    <name type="common">Chinese azalea</name>
    <name type="synonym">Azalea mollis</name>
    <dbReference type="NCBI Taxonomy" id="49168"/>
    <lineage>
        <taxon>Eukaryota</taxon>
        <taxon>Viridiplantae</taxon>
        <taxon>Streptophyta</taxon>
        <taxon>Embryophyta</taxon>
        <taxon>Tracheophyta</taxon>
        <taxon>Spermatophyta</taxon>
        <taxon>Magnoliopsida</taxon>
        <taxon>eudicotyledons</taxon>
        <taxon>Gunneridae</taxon>
        <taxon>Pentapetalae</taxon>
        <taxon>asterids</taxon>
        <taxon>Ericales</taxon>
        <taxon>Ericaceae</taxon>
        <taxon>Ericoideae</taxon>
        <taxon>Rhodoreae</taxon>
        <taxon>Rhododendron</taxon>
    </lineage>
</organism>
<comment type="caution">
    <text evidence="1">The sequence shown here is derived from an EMBL/GenBank/DDBJ whole genome shotgun (WGS) entry which is preliminary data.</text>
</comment>